<dbReference type="SUPFAM" id="SSF48403">
    <property type="entry name" value="Ankyrin repeat"/>
    <property type="match status" value="1"/>
</dbReference>
<dbReference type="Gene3D" id="1.25.40.20">
    <property type="entry name" value="Ankyrin repeat-containing domain"/>
    <property type="match status" value="2"/>
</dbReference>
<dbReference type="InterPro" id="IPR036770">
    <property type="entry name" value="Ankyrin_rpt-contain_sf"/>
</dbReference>
<evidence type="ECO:0000256" key="3">
    <source>
        <dbReference type="PROSITE-ProRule" id="PRU00023"/>
    </source>
</evidence>
<dbReference type="RefSeq" id="WP_237383292.1">
    <property type="nucleotide sequence ID" value="NZ_CP071793.1"/>
</dbReference>
<sequence>MIQPKLLMSPLLWKGVLLSIAQLFFAAFAELDRQNPTDEPKAASVSEQSPIEEVEYDLYQMVPGKTPKHTLESDLIKSIIADNILATKELVTAGADPHQVGQGEWTTLMVAAAWGRERHVAYFLELGVPINATTHAGWTALMLAIYRDHQQVALNLMNQGANVGADARVAFSFLAGQLYTGRFPHLRKTLKILLEKNLEKGEGNFLISALTLAILQGNHDLIEAMLDRGLNPNQTTSEGTPPLIWATLTGSPNLTRFLLEHGADPNKSTPMGKTPLMFATAFGFHQVVETLIEFKADLNAVDFAGNTVVHFASAWEGSGLLSLLKAHGAKIDERNNTGETPLLIALEANNPDAVLMLLKIGANPNKAAEDEWTPLLEAATKGQDHLIAPLVKAGAEIEARDPYLKKTPLMWAAGYGHERVVKILVRSGASVVARDRDGFTAADIAAYQGHHELSRYLWRQLGEKER</sequence>
<dbReference type="Pfam" id="PF12796">
    <property type="entry name" value="Ank_2"/>
    <property type="match status" value="4"/>
</dbReference>
<dbReference type="AlphaFoldDB" id="A0A8A4TW47"/>
<gene>
    <name evidence="4" type="ORF">J3U87_12105</name>
</gene>
<dbReference type="InterPro" id="IPR002110">
    <property type="entry name" value="Ankyrin_rpt"/>
</dbReference>
<keyword evidence="2 3" id="KW-0040">ANK repeat</keyword>
<keyword evidence="1" id="KW-0677">Repeat</keyword>
<feature type="repeat" description="ANK" evidence="3">
    <location>
        <begin position="370"/>
        <end position="402"/>
    </location>
</feature>
<evidence type="ECO:0000313" key="5">
    <source>
        <dbReference type="Proteomes" id="UP000663929"/>
    </source>
</evidence>
<feature type="repeat" description="ANK" evidence="3">
    <location>
        <begin position="337"/>
        <end position="369"/>
    </location>
</feature>
<evidence type="ECO:0000256" key="1">
    <source>
        <dbReference type="ARBA" id="ARBA00022737"/>
    </source>
</evidence>
<dbReference type="PANTHER" id="PTHR24126:SF14">
    <property type="entry name" value="ANK_REP_REGION DOMAIN-CONTAINING PROTEIN"/>
    <property type="match status" value="1"/>
</dbReference>
<feature type="repeat" description="ANK" evidence="3">
    <location>
        <begin position="271"/>
        <end position="303"/>
    </location>
</feature>
<dbReference type="PROSITE" id="PS50297">
    <property type="entry name" value="ANK_REP_REGION"/>
    <property type="match status" value="5"/>
</dbReference>
<accession>A0A8A4TW47</accession>
<feature type="repeat" description="ANK" evidence="3">
    <location>
        <begin position="136"/>
        <end position="168"/>
    </location>
</feature>
<protein>
    <submittedName>
        <fullName evidence="4">Ankyrin repeat domain-containing protein</fullName>
    </submittedName>
</protein>
<evidence type="ECO:0000256" key="2">
    <source>
        <dbReference type="ARBA" id="ARBA00023043"/>
    </source>
</evidence>
<dbReference type="Proteomes" id="UP000663929">
    <property type="component" value="Chromosome"/>
</dbReference>
<dbReference type="KEGG" id="scor:J3U87_12105"/>
<organism evidence="4 5">
    <name type="scientific">Sulfidibacter corallicola</name>
    <dbReference type="NCBI Taxonomy" id="2818388"/>
    <lineage>
        <taxon>Bacteria</taxon>
        <taxon>Pseudomonadati</taxon>
        <taxon>Acidobacteriota</taxon>
        <taxon>Holophagae</taxon>
        <taxon>Acanthopleuribacterales</taxon>
        <taxon>Acanthopleuribacteraceae</taxon>
        <taxon>Sulfidibacter</taxon>
    </lineage>
</organism>
<keyword evidence="5" id="KW-1185">Reference proteome</keyword>
<reference evidence="4" key="1">
    <citation type="submission" date="2021-03" db="EMBL/GenBank/DDBJ databases">
        <title>Acanthopleuribacteraceae sp. M133.</title>
        <authorList>
            <person name="Wang G."/>
        </authorList>
    </citation>
    <scope>NUCLEOTIDE SEQUENCE</scope>
    <source>
        <strain evidence="4">M133</strain>
    </source>
</reference>
<feature type="repeat" description="ANK" evidence="3">
    <location>
        <begin position="404"/>
        <end position="436"/>
    </location>
</feature>
<proteinExistence type="predicted"/>
<evidence type="ECO:0000313" key="4">
    <source>
        <dbReference type="EMBL" id="QTD53192.1"/>
    </source>
</evidence>
<dbReference type="Pfam" id="PF00023">
    <property type="entry name" value="Ank"/>
    <property type="match status" value="1"/>
</dbReference>
<dbReference type="SMART" id="SM00248">
    <property type="entry name" value="ANK"/>
    <property type="match status" value="11"/>
</dbReference>
<name>A0A8A4TW47_SULCO</name>
<dbReference type="PROSITE" id="PS50088">
    <property type="entry name" value="ANK_REPEAT"/>
    <property type="match status" value="6"/>
</dbReference>
<dbReference type="EMBL" id="CP071793">
    <property type="protein sequence ID" value="QTD53192.1"/>
    <property type="molecule type" value="Genomic_DNA"/>
</dbReference>
<dbReference type="PANTHER" id="PTHR24126">
    <property type="entry name" value="ANKYRIN REPEAT, PH AND SEC7 DOMAIN CONTAINING PROTEIN SECG-RELATED"/>
    <property type="match status" value="1"/>
</dbReference>
<feature type="repeat" description="ANK" evidence="3">
    <location>
        <begin position="238"/>
        <end position="270"/>
    </location>
</feature>